<dbReference type="Gene3D" id="3.40.50.720">
    <property type="entry name" value="NAD(P)-binding Rossmann-like Domain"/>
    <property type="match status" value="1"/>
</dbReference>
<dbReference type="AlphaFoldDB" id="A0A4V1IWB6"/>
<dbReference type="PRINTS" id="PR00419">
    <property type="entry name" value="ADXRDTASE"/>
</dbReference>
<keyword evidence="13" id="KW-1185">Reference proteome</keyword>
<feature type="binding site" evidence="9">
    <location>
        <position position="19"/>
    </location>
    <ligand>
        <name>FAD</name>
        <dbReference type="ChEBI" id="CHEBI:57692"/>
    </ligand>
</feature>
<evidence type="ECO:0000256" key="9">
    <source>
        <dbReference type="PIRSR" id="PIRSR000362-1"/>
    </source>
</evidence>
<evidence type="ECO:0000256" key="6">
    <source>
        <dbReference type="ARBA" id="ARBA00022857"/>
    </source>
</evidence>
<feature type="non-terminal residue" evidence="12">
    <location>
        <position position="470"/>
    </location>
</feature>
<feature type="binding site" evidence="9">
    <location>
        <position position="53"/>
    </location>
    <ligand>
        <name>FAD</name>
        <dbReference type="ChEBI" id="CHEBI:57692"/>
    </ligand>
</feature>
<accession>A0A4V1IWB6</accession>
<evidence type="ECO:0000256" key="2">
    <source>
        <dbReference type="ARBA" id="ARBA00008312"/>
    </source>
</evidence>
<evidence type="ECO:0000256" key="1">
    <source>
        <dbReference type="ARBA" id="ARBA00001974"/>
    </source>
</evidence>
<feature type="binding site" evidence="10">
    <location>
        <begin position="209"/>
        <end position="210"/>
    </location>
    <ligand>
        <name>NADP(+)</name>
        <dbReference type="ChEBI" id="CHEBI:58349"/>
    </ligand>
</feature>
<dbReference type="InterPro" id="IPR055275">
    <property type="entry name" value="Ferredox_Rdtase"/>
</dbReference>
<evidence type="ECO:0000259" key="11">
    <source>
        <dbReference type="Pfam" id="PF07992"/>
    </source>
</evidence>
<evidence type="ECO:0000256" key="10">
    <source>
        <dbReference type="PIRSR" id="PIRSR000362-2"/>
    </source>
</evidence>
<sequence length="470" mass="51117">AATTGAAPRRVAIVGSGPAGFYTAQRLFRATEAQADGGIQVDMLEALPVPHGLARFGVAPDHPEVKSVTHKFERLAADPRFRYFGNVRVGRDVAVTELREAYDAVVLAYGAEQDRQLGVPGETLPGVLSARDFVGWYNGLPDCQPLGDKIRAWLRNTEEAAVFGVGNVALDVARILLMPLAELAKTDITEEALATLHESRVRHVHLVGRRGPLQVAFTAKELREMVNLPDTRLVVDLPYLRQTLTDAQETLSKTRALKRLMDLLLKGAEASASEAGAQASRSWHLHFLRSPVEFFADTANGHVSGVRLERNTLVDGRAQGTGEMESLACGLALRSIGYKSVPVEGTPFDRRTGIVPNEAGRVVDQGQSVPRLYVAGWLKRGPTGVIASTLWDAQETADALLADLAQGAGTSAETSADALPQLLRARGIRYVTHSEWQQLDAHETRTGEQRGKPREKLTSIERMLHMLKPS</sequence>
<comment type="similarity">
    <text evidence="2">Belongs to the ferredoxin--NADP reductase type 1 family.</text>
</comment>
<feature type="non-terminal residue" evidence="12">
    <location>
        <position position="1"/>
    </location>
</feature>
<keyword evidence="7" id="KW-0560">Oxidoreductase</keyword>
<dbReference type="STRING" id="78915.A0A4V1IWB6"/>
<evidence type="ECO:0000256" key="5">
    <source>
        <dbReference type="ARBA" id="ARBA00022827"/>
    </source>
</evidence>
<reference evidence="13" key="1">
    <citation type="journal article" date="2018" name="Nat. Microbiol.">
        <title>Leveraging single-cell genomics to expand the fungal tree of life.</title>
        <authorList>
            <person name="Ahrendt S.R."/>
            <person name="Quandt C.A."/>
            <person name="Ciobanu D."/>
            <person name="Clum A."/>
            <person name="Salamov A."/>
            <person name="Andreopoulos B."/>
            <person name="Cheng J.F."/>
            <person name="Woyke T."/>
            <person name="Pelin A."/>
            <person name="Henrissat B."/>
            <person name="Reynolds N.K."/>
            <person name="Benny G.L."/>
            <person name="Smith M.E."/>
            <person name="James T.Y."/>
            <person name="Grigoriev I.V."/>
        </authorList>
    </citation>
    <scope>NUCLEOTIDE SEQUENCE [LARGE SCALE GENOMIC DNA]</scope>
    <source>
        <strain evidence="13">RSA 1356</strain>
    </source>
</reference>
<organism evidence="12 13">
    <name type="scientific">Thamnocephalis sphaerospora</name>
    <dbReference type="NCBI Taxonomy" id="78915"/>
    <lineage>
        <taxon>Eukaryota</taxon>
        <taxon>Fungi</taxon>
        <taxon>Fungi incertae sedis</taxon>
        <taxon>Zoopagomycota</taxon>
        <taxon>Zoopagomycotina</taxon>
        <taxon>Zoopagomycetes</taxon>
        <taxon>Zoopagales</taxon>
        <taxon>Sigmoideomycetaceae</taxon>
        <taxon>Thamnocephalis</taxon>
    </lineage>
</organism>
<dbReference type="Gene3D" id="3.50.50.60">
    <property type="entry name" value="FAD/NAD(P)-binding domain"/>
    <property type="match status" value="1"/>
</dbReference>
<evidence type="ECO:0000256" key="8">
    <source>
        <dbReference type="ARBA" id="ARBA00048933"/>
    </source>
</evidence>
<dbReference type="Proteomes" id="UP000271241">
    <property type="component" value="Unassembled WGS sequence"/>
</dbReference>
<dbReference type="OrthoDB" id="333024at2759"/>
<dbReference type="InterPro" id="IPR036188">
    <property type="entry name" value="FAD/NAD-bd_sf"/>
</dbReference>
<dbReference type="Pfam" id="PF07992">
    <property type="entry name" value="Pyr_redox_2"/>
    <property type="match status" value="1"/>
</dbReference>
<dbReference type="PANTHER" id="PTHR48467">
    <property type="entry name" value="GLUTAMATE SYNTHASE 1 [NADH], CHLOROPLASTIC-LIKE"/>
    <property type="match status" value="1"/>
</dbReference>
<protein>
    <recommendedName>
        <fullName evidence="3">adrenodoxin-NADP(+) reductase</fullName>
        <ecNumber evidence="3">1.18.1.6</ecNumber>
    </recommendedName>
</protein>
<dbReference type="SUPFAM" id="SSF51971">
    <property type="entry name" value="Nucleotide-binding domain"/>
    <property type="match status" value="1"/>
</dbReference>
<evidence type="ECO:0000256" key="4">
    <source>
        <dbReference type="ARBA" id="ARBA00022630"/>
    </source>
</evidence>
<feature type="binding site" evidence="9">
    <location>
        <begin position="384"/>
        <end position="386"/>
    </location>
    <ligand>
        <name>FAD</name>
        <dbReference type="ChEBI" id="CHEBI:57692"/>
    </ligand>
</feature>
<keyword evidence="6 10" id="KW-0521">NADP</keyword>
<feature type="binding site" evidence="10">
    <location>
        <position position="384"/>
    </location>
    <ligand>
        <name>NADP(+)</name>
        <dbReference type="ChEBI" id="CHEBI:58349"/>
    </ligand>
</feature>
<dbReference type="EMBL" id="KZ992783">
    <property type="protein sequence ID" value="RKP06989.1"/>
    <property type="molecule type" value="Genomic_DNA"/>
</dbReference>
<dbReference type="InterPro" id="IPR021163">
    <property type="entry name" value="Ferredox_Rdtase_adrenod"/>
</dbReference>
<dbReference type="GO" id="GO:0016491">
    <property type="term" value="F:oxidoreductase activity"/>
    <property type="evidence" value="ECO:0007669"/>
    <property type="project" value="UniProtKB-KW"/>
</dbReference>
<proteinExistence type="inferred from homology"/>
<feature type="binding site" evidence="9">
    <location>
        <position position="377"/>
    </location>
    <ligand>
        <name>FAD</name>
        <dbReference type="ChEBI" id="CHEBI:57692"/>
    </ligand>
</feature>
<dbReference type="InterPro" id="IPR023753">
    <property type="entry name" value="FAD/NAD-binding_dom"/>
</dbReference>
<feature type="domain" description="FAD/NAD(P)-binding" evidence="11">
    <location>
        <begin position="10"/>
        <end position="224"/>
    </location>
</feature>
<comment type="catalytic activity">
    <reaction evidence="8">
        <text>2 reduced [adrenodoxin] + NADP(+) + H(+) = 2 oxidized [adrenodoxin] + NADPH</text>
        <dbReference type="Rhea" id="RHEA:42312"/>
        <dbReference type="Rhea" id="RHEA-COMP:9998"/>
        <dbReference type="Rhea" id="RHEA-COMP:9999"/>
        <dbReference type="ChEBI" id="CHEBI:15378"/>
        <dbReference type="ChEBI" id="CHEBI:33737"/>
        <dbReference type="ChEBI" id="CHEBI:33738"/>
        <dbReference type="ChEBI" id="CHEBI:57783"/>
        <dbReference type="ChEBI" id="CHEBI:58349"/>
        <dbReference type="EC" id="1.18.1.6"/>
    </reaction>
</comment>
<comment type="cofactor">
    <cofactor evidence="1 9">
        <name>FAD</name>
        <dbReference type="ChEBI" id="CHEBI:57692"/>
    </cofactor>
</comment>
<feature type="binding site" evidence="9">
    <location>
        <position position="89"/>
    </location>
    <ligand>
        <name>FAD</name>
        <dbReference type="ChEBI" id="CHEBI:57692"/>
    </ligand>
</feature>
<evidence type="ECO:0000256" key="7">
    <source>
        <dbReference type="ARBA" id="ARBA00023002"/>
    </source>
</evidence>
<keyword evidence="4" id="KW-0285">Flavoprotein</keyword>
<evidence type="ECO:0000313" key="13">
    <source>
        <dbReference type="Proteomes" id="UP000271241"/>
    </source>
</evidence>
<name>A0A4V1IWB6_9FUNG</name>
<gene>
    <name evidence="12" type="ORF">THASP1DRAFT_3543</name>
</gene>
<evidence type="ECO:0000256" key="3">
    <source>
        <dbReference type="ARBA" id="ARBA00013219"/>
    </source>
</evidence>
<feature type="binding site" evidence="10">
    <location>
        <position position="221"/>
    </location>
    <ligand>
        <name>NADP(+)</name>
        <dbReference type="ChEBI" id="CHEBI:58349"/>
    </ligand>
</feature>
<dbReference type="PANTHER" id="PTHR48467:SF1">
    <property type="entry name" value="GLUTAMATE SYNTHASE 1 [NADH], CHLOROPLASTIC-LIKE"/>
    <property type="match status" value="1"/>
</dbReference>
<feature type="binding site" evidence="9">
    <location>
        <position position="45"/>
    </location>
    <ligand>
        <name>FAD</name>
        <dbReference type="ChEBI" id="CHEBI:57692"/>
    </ligand>
</feature>
<dbReference type="PIRSF" id="PIRSF000362">
    <property type="entry name" value="FNR"/>
    <property type="match status" value="1"/>
</dbReference>
<evidence type="ECO:0000313" key="12">
    <source>
        <dbReference type="EMBL" id="RKP06989.1"/>
    </source>
</evidence>
<keyword evidence="5 9" id="KW-0274">FAD</keyword>
<dbReference type="EC" id="1.18.1.6" evidence="3"/>